<gene>
    <name evidence="2" type="ORF">ENW50_11990</name>
</gene>
<reference evidence="2" key="1">
    <citation type="journal article" date="2020" name="mSystems">
        <title>Genome- and Community-Level Interaction Insights into Carbon Utilization and Element Cycling Functions of Hydrothermarchaeota in Hydrothermal Sediment.</title>
        <authorList>
            <person name="Zhou Z."/>
            <person name="Liu Y."/>
            <person name="Xu W."/>
            <person name="Pan J."/>
            <person name="Luo Z.H."/>
            <person name="Li M."/>
        </authorList>
    </citation>
    <scope>NUCLEOTIDE SEQUENCE [LARGE SCALE GENOMIC DNA]</scope>
    <source>
        <strain evidence="2">SpSt-855</strain>
    </source>
</reference>
<evidence type="ECO:0000256" key="1">
    <source>
        <dbReference type="SAM" id="MobiDB-lite"/>
    </source>
</evidence>
<dbReference type="AlphaFoldDB" id="A0A7V5CU05"/>
<feature type="region of interest" description="Disordered" evidence="1">
    <location>
        <begin position="1"/>
        <end position="89"/>
    </location>
</feature>
<evidence type="ECO:0000313" key="2">
    <source>
        <dbReference type="EMBL" id="HGY95386.1"/>
    </source>
</evidence>
<dbReference type="GO" id="GO:0003723">
    <property type="term" value="F:RNA binding"/>
    <property type="evidence" value="ECO:0007669"/>
    <property type="project" value="InterPro"/>
</dbReference>
<name>A0A7V5CU05_9BACT</name>
<dbReference type="InterPro" id="IPR010920">
    <property type="entry name" value="LSM_dom_sf"/>
</dbReference>
<protein>
    <recommendedName>
        <fullName evidence="3">RNA chaperone Hfq</fullName>
    </recommendedName>
</protein>
<dbReference type="SUPFAM" id="SSF50182">
    <property type="entry name" value="Sm-like ribonucleoproteins"/>
    <property type="match status" value="1"/>
</dbReference>
<organism evidence="2">
    <name type="scientific">Acidobacterium capsulatum</name>
    <dbReference type="NCBI Taxonomy" id="33075"/>
    <lineage>
        <taxon>Bacteria</taxon>
        <taxon>Pseudomonadati</taxon>
        <taxon>Acidobacteriota</taxon>
        <taxon>Terriglobia</taxon>
        <taxon>Terriglobales</taxon>
        <taxon>Acidobacteriaceae</taxon>
        <taxon>Acidobacterium</taxon>
    </lineage>
</organism>
<dbReference type="InterPro" id="IPR005001">
    <property type="entry name" value="Hfq"/>
</dbReference>
<evidence type="ECO:0008006" key="3">
    <source>
        <dbReference type="Google" id="ProtNLM"/>
    </source>
</evidence>
<sequence>MANLPHTLARPLGASSGSSGQERMAKSSPGKPATLPARTQSQAPDKPAASAIPKARKVEDIDANHAGPRKLIRPAVPAGANAPRGRSARTQTPILSHQEWSALQNATADASHAEAFYFQKQMQSQTPMVFMLDSGEKIEGCIEWYDRYAVKVRHARRRVLIYKSSIKYIYKAAETSSL</sequence>
<dbReference type="Gene3D" id="2.30.30.100">
    <property type="match status" value="1"/>
</dbReference>
<proteinExistence type="predicted"/>
<comment type="caution">
    <text evidence="2">The sequence shown here is derived from an EMBL/GenBank/DDBJ whole genome shotgun (WGS) entry which is preliminary data.</text>
</comment>
<dbReference type="EMBL" id="DTKL01000073">
    <property type="protein sequence ID" value="HGY95386.1"/>
    <property type="molecule type" value="Genomic_DNA"/>
</dbReference>
<dbReference type="GO" id="GO:0006355">
    <property type="term" value="P:regulation of DNA-templated transcription"/>
    <property type="evidence" value="ECO:0007669"/>
    <property type="project" value="InterPro"/>
</dbReference>
<accession>A0A7V5CU05</accession>
<dbReference type="Pfam" id="PF17209">
    <property type="entry name" value="Hfq"/>
    <property type="match status" value="1"/>
</dbReference>